<dbReference type="InterPro" id="IPR050396">
    <property type="entry name" value="Glycosyltr_51/Transpeptidase"/>
</dbReference>
<dbReference type="PANTHER" id="PTHR32282:SF33">
    <property type="entry name" value="PEPTIDOGLYCAN GLYCOSYLTRANSFERASE"/>
    <property type="match status" value="1"/>
</dbReference>
<evidence type="ECO:0000256" key="14">
    <source>
        <dbReference type="SAM" id="Phobius"/>
    </source>
</evidence>
<dbReference type="InterPro" id="IPR001264">
    <property type="entry name" value="Glyco_trans_51"/>
</dbReference>
<keyword evidence="14" id="KW-0472">Membrane</keyword>
<feature type="domain" description="Glycosyl transferase family 51" evidence="15">
    <location>
        <begin position="67"/>
        <end position="241"/>
    </location>
</feature>
<dbReference type="Proteomes" id="UP000197781">
    <property type="component" value="Chromosome"/>
</dbReference>
<dbReference type="GO" id="GO:0009002">
    <property type="term" value="F:serine-type D-Ala-D-Ala carboxypeptidase activity"/>
    <property type="evidence" value="ECO:0007669"/>
    <property type="project" value="UniProtKB-EC"/>
</dbReference>
<keyword evidence="6" id="KW-0808">Transferase</keyword>
<dbReference type="InterPro" id="IPR023346">
    <property type="entry name" value="Lysozyme-like_dom_sf"/>
</dbReference>
<comment type="catalytic activity">
    <reaction evidence="12">
        <text>Preferential cleavage: (Ac)2-L-Lys-D-Ala-|-D-Ala. Also transpeptidation of peptidyl-alanyl moieties that are N-acyl substituents of D-alanine.</text>
        <dbReference type="EC" id="3.4.16.4"/>
    </reaction>
</comment>
<keyword evidence="4" id="KW-0645">Protease</keyword>
<evidence type="ECO:0000256" key="6">
    <source>
        <dbReference type="ARBA" id="ARBA00022679"/>
    </source>
</evidence>
<proteinExistence type="inferred from homology"/>
<dbReference type="Gene3D" id="1.10.3810.10">
    <property type="entry name" value="Biosynthetic peptidoglycan transglycosylase-like"/>
    <property type="match status" value="1"/>
</dbReference>
<dbReference type="GO" id="GO:0006508">
    <property type="term" value="P:proteolysis"/>
    <property type="evidence" value="ECO:0007669"/>
    <property type="project" value="UniProtKB-KW"/>
</dbReference>
<keyword evidence="9" id="KW-0573">Peptidoglycan synthesis</keyword>
<evidence type="ECO:0000256" key="10">
    <source>
        <dbReference type="ARBA" id="ARBA00023268"/>
    </source>
</evidence>
<dbReference type="EMBL" id="CP018145">
    <property type="protein sequence ID" value="ASJ53537.1"/>
    <property type="molecule type" value="Genomic_DNA"/>
</dbReference>
<dbReference type="GO" id="GO:0009252">
    <property type="term" value="P:peptidoglycan biosynthetic process"/>
    <property type="evidence" value="ECO:0007669"/>
    <property type="project" value="UniProtKB-KW"/>
</dbReference>
<dbReference type="SUPFAM" id="SSF53955">
    <property type="entry name" value="Lysozyme-like"/>
    <property type="match status" value="1"/>
</dbReference>
<evidence type="ECO:0000259" key="15">
    <source>
        <dbReference type="Pfam" id="PF00912"/>
    </source>
</evidence>
<sequence>MNHLPIPLGRNTDLYEAASMPNSIKKLGVRWKKRLRISFLVIMMAAILPPFVLAWTGNIWIDENKLAAVQQSNSYVKLDEMPDYVWKAFVAIEDHRFMQHPGVDPIGLSRAIWVDIKEGAYVQGGSTITMQLARNLFLTNDKTMTRKVKEVAIALQLEQRYSKKELLEMYLNVIYFGHGKYGIGEAVPFYFGKKATETGDRAVTLGEAAMLASLPKGPERYSPVKNWDRAKQRQVVVLNRMNELAVIDQGESALAKNESISVVPTAKRAAK</sequence>
<evidence type="ECO:0000256" key="7">
    <source>
        <dbReference type="ARBA" id="ARBA00022801"/>
    </source>
</evidence>
<organism evidence="16 17">
    <name type="scientific">Brevibacillus formosus</name>
    <dbReference type="NCBI Taxonomy" id="54913"/>
    <lineage>
        <taxon>Bacteria</taxon>
        <taxon>Bacillati</taxon>
        <taxon>Bacillota</taxon>
        <taxon>Bacilli</taxon>
        <taxon>Bacillales</taxon>
        <taxon>Paenibacillaceae</taxon>
        <taxon>Brevibacillus</taxon>
    </lineage>
</organism>
<evidence type="ECO:0000313" key="17">
    <source>
        <dbReference type="Proteomes" id="UP000197781"/>
    </source>
</evidence>
<dbReference type="PANTHER" id="PTHR32282">
    <property type="entry name" value="BINDING PROTEIN TRANSPEPTIDASE, PUTATIVE-RELATED"/>
    <property type="match status" value="1"/>
</dbReference>
<name>A0A220MEQ8_9BACL</name>
<dbReference type="Pfam" id="PF00912">
    <property type="entry name" value="Transgly"/>
    <property type="match status" value="1"/>
</dbReference>
<evidence type="ECO:0000256" key="2">
    <source>
        <dbReference type="ARBA" id="ARBA00007739"/>
    </source>
</evidence>
<dbReference type="FunFam" id="1.10.3810.10:FF:000001">
    <property type="entry name" value="Penicillin-binding protein 1A"/>
    <property type="match status" value="1"/>
</dbReference>
<evidence type="ECO:0000256" key="8">
    <source>
        <dbReference type="ARBA" id="ARBA00022960"/>
    </source>
</evidence>
<evidence type="ECO:0000256" key="1">
    <source>
        <dbReference type="ARBA" id="ARBA00007090"/>
    </source>
</evidence>
<keyword evidence="11" id="KW-0961">Cell wall biogenesis/degradation</keyword>
<keyword evidence="8" id="KW-0133">Cell shape</keyword>
<keyword evidence="7" id="KW-0378">Hydrolase</keyword>
<dbReference type="InterPro" id="IPR036950">
    <property type="entry name" value="PBP_transglycosylase"/>
</dbReference>
<comment type="similarity">
    <text evidence="1">In the C-terminal section; belongs to the transpeptidase family.</text>
</comment>
<keyword evidence="14" id="KW-1133">Transmembrane helix</keyword>
<keyword evidence="14" id="KW-0812">Transmembrane</keyword>
<keyword evidence="3" id="KW-0121">Carboxypeptidase</keyword>
<feature type="transmembrane region" description="Helical" evidence="14">
    <location>
        <begin position="35"/>
        <end position="55"/>
    </location>
</feature>
<keyword evidence="5" id="KW-0328">Glycosyltransferase</keyword>
<reference evidence="16 17" key="1">
    <citation type="submission" date="2016-11" db="EMBL/GenBank/DDBJ databases">
        <authorList>
            <person name="Jaros S."/>
            <person name="Januszkiewicz K."/>
            <person name="Wedrychowicz H."/>
        </authorList>
    </citation>
    <scope>NUCLEOTIDE SEQUENCE [LARGE SCALE GENOMIC DNA]</scope>
    <source>
        <strain evidence="16 17">NF2</strain>
    </source>
</reference>
<dbReference type="AlphaFoldDB" id="A0A220MEQ8"/>
<evidence type="ECO:0000256" key="5">
    <source>
        <dbReference type="ARBA" id="ARBA00022676"/>
    </source>
</evidence>
<comment type="catalytic activity">
    <reaction evidence="13">
        <text>[GlcNAc-(1-&gt;4)-Mur2Ac(oyl-L-Ala-gamma-D-Glu-L-Lys-D-Ala-D-Ala)](n)-di-trans,octa-cis-undecaprenyl diphosphate + beta-D-GlcNAc-(1-&gt;4)-Mur2Ac(oyl-L-Ala-gamma-D-Glu-L-Lys-D-Ala-D-Ala)-di-trans,octa-cis-undecaprenyl diphosphate = [GlcNAc-(1-&gt;4)-Mur2Ac(oyl-L-Ala-gamma-D-Glu-L-Lys-D-Ala-D-Ala)](n+1)-di-trans,octa-cis-undecaprenyl diphosphate + di-trans,octa-cis-undecaprenyl diphosphate + H(+)</text>
        <dbReference type="Rhea" id="RHEA:23708"/>
        <dbReference type="Rhea" id="RHEA-COMP:9602"/>
        <dbReference type="Rhea" id="RHEA-COMP:9603"/>
        <dbReference type="ChEBI" id="CHEBI:15378"/>
        <dbReference type="ChEBI" id="CHEBI:58405"/>
        <dbReference type="ChEBI" id="CHEBI:60033"/>
        <dbReference type="ChEBI" id="CHEBI:78435"/>
        <dbReference type="EC" id="2.4.99.28"/>
    </reaction>
</comment>
<dbReference type="KEGG" id="bfm:BP422_08175"/>
<dbReference type="GO" id="GO:0071555">
    <property type="term" value="P:cell wall organization"/>
    <property type="evidence" value="ECO:0007669"/>
    <property type="project" value="UniProtKB-KW"/>
</dbReference>
<dbReference type="GO" id="GO:0008360">
    <property type="term" value="P:regulation of cell shape"/>
    <property type="evidence" value="ECO:0007669"/>
    <property type="project" value="UniProtKB-KW"/>
</dbReference>
<evidence type="ECO:0000256" key="13">
    <source>
        <dbReference type="ARBA" id="ARBA00049902"/>
    </source>
</evidence>
<dbReference type="RefSeq" id="WP_088907336.1">
    <property type="nucleotide sequence ID" value="NZ_CP018145.1"/>
</dbReference>
<evidence type="ECO:0000256" key="12">
    <source>
        <dbReference type="ARBA" id="ARBA00034000"/>
    </source>
</evidence>
<accession>A0A220MEQ8</accession>
<evidence type="ECO:0000256" key="11">
    <source>
        <dbReference type="ARBA" id="ARBA00023316"/>
    </source>
</evidence>
<dbReference type="GO" id="GO:0008955">
    <property type="term" value="F:peptidoglycan glycosyltransferase activity"/>
    <property type="evidence" value="ECO:0007669"/>
    <property type="project" value="UniProtKB-EC"/>
</dbReference>
<comment type="similarity">
    <text evidence="2">In the N-terminal section; belongs to the glycosyltransferase 51 family.</text>
</comment>
<evidence type="ECO:0000256" key="9">
    <source>
        <dbReference type="ARBA" id="ARBA00022984"/>
    </source>
</evidence>
<gene>
    <name evidence="16" type="ORF">BP422_08175</name>
</gene>
<evidence type="ECO:0000256" key="3">
    <source>
        <dbReference type="ARBA" id="ARBA00022645"/>
    </source>
</evidence>
<evidence type="ECO:0000256" key="4">
    <source>
        <dbReference type="ARBA" id="ARBA00022670"/>
    </source>
</evidence>
<keyword evidence="10" id="KW-0511">Multifunctional enzyme</keyword>
<protein>
    <submittedName>
        <fullName evidence="16">Penicillin-binding protein</fullName>
    </submittedName>
</protein>
<evidence type="ECO:0000313" key="16">
    <source>
        <dbReference type="EMBL" id="ASJ53537.1"/>
    </source>
</evidence>